<dbReference type="InterPro" id="IPR008271">
    <property type="entry name" value="Ser/Thr_kinase_AS"/>
</dbReference>
<evidence type="ECO:0000259" key="9">
    <source>
        <dbReference type="PROSITE" id="PS50118"/>
    </source>
</evidence>
<dbReference type="GO" id="GO:0005524">
    <property type="term" value="F:ATP binding"/>
    <property type="evidence" value="ECO:0007669"/>
    <property type="project" value="UniProtKB-KW"/>
</dbReference>
<dbReference type="Pfam" id="PF00505">
    <property type="entry name" value="HMG_box"/>
    <property type="match status" value="1"/>
</dbReference>
<evidence type="ECO:0000313" key="11">
    <source>
        <dbReference type="Proteomes" id="UP000750711"/>
    </source>
</evidence>
<feature type="domain" description="HMG box" evidence="9">
    <location>
        <begin position="635"/>
        <end position="703"/>
    </location>
</feature>
<feature type="region of interest" description="Disordered" evidence="7">
    <location>
        <begin position="160"/>
        <end position="262"/>
    </location>
</feature>
<dbReference type="GO" id="GO:0005634">
    <property type="term" value="C:nucleus"/>
    <property type="evidence" value="ECO:0007669"/>
    <property type="project" value="UniProtKB-UniRule"/>
</dbReference>
<dbReference type="CDD" id="cd00180">
    <property type="entry name" value="PKc"/>
    <property type="match status" value="1"/>
</dbReference>
<reference evidence="10" key="1">
    <citation type="submission" date="2021-03" db="EMBL/GenBank/DDBJ databases">
        <title>Comparative genomics and phylogenomic investigation of the class Geoglossomycetes provide insights into ecological specialization and systematics.</title>
        <authorList>
            <person name="Melie T."/>
            <person name="Pirro S."/>
            <person name="Miller A.N."/>
            <person name="Quandt A."/>
        </authorList>
    </citation>
    <scope>NUCLEOTIDE SEQUENCE</scope>
    <source>
        <strain evidence="10">CAQ_001_2017</strain>
    </source>
</reference>
<dbReference type="Pfam" id="PF00069">
    <property type="entry name" value="Pkinase"/>
    <property type="match status" value="1"/>
</dbReference>
<dbReference type="SUPFAM" id="SSF56112">
    <property type="entry name" value="Protein kinase-like (PK-like)"/>
    <property type="match status" value="1"/>
</dbReference>
<evidence type="ECO:0000256" key="6">
    <source>
        <dbReference type="PROSITE-ProRule" id="PRU00267"/>
    </source>
</evidence>
<dbReference type="InterPro" id="IPR000719">
    <property type="entry name" value="Prot_kinase_dom"/>
</dbReference>
<keyword evidence="4" id="KW-0067">ATP-binding</keyword>
<dbReference type="PROSITE" id="PS00108">
    <property type="entry name" value="PROTEIN_KINASE_ST"/>
    <property type="match status" value="1"/>
</dbReference>
<feature type="DNA-binding region" description="HMG box" evidence="6">
    <location>
        <begin position="635"/>
        <end position="703"/>
    </location>
</feature>
<evidence type="ECO:0008006" key="12">
    <source>
        <dbReference type="Google" id="ProtNLM"/>
    </source>
</evidence>
<evidence type="ECO:0000256" key="4">
    <source>
        <dbReference type="ARBA" id="ARBA00022840"/>
    </source>
</evidence>
<comment type="similarity">
    <text evidence="5">Belongs to the protein kinase superfamily. Ser/Thr protein kinase family. GCN2 subfamily.</text>
</comment>
<feature type="non-terminal residue" evidence="10">
    <location>
        <position position="703"/>
    </location>
</feature>
<dbReference type="InterPro" id="IPR009071">
    <property type="entry name" value="HMG_box_dom"/>
</dbReference>
<keyword evidence="11" id="KW-1185">Reference proteome</keyword>
<evidence type="ECO:0000256" key="3">
    <source>
        <dbReference type="ARBA" id="ARBA00022777"/>
    </source>
</evidence>
<dbReference type="Gene3D" id="1.10.510.10">
    <property type="entry name" value="Transferase(Phosphotransferase) domain 1"/>
    <property type="match status" value="1"/>
</dbReference>
<feature type="compositionally biased region" description="Polar residues" evidence="7">
    <location>
        <begin position="1"/>
        <end position="16"/>
    </location>
</feature>
<dbReference type="InterPro" id="IPR036910">
    <property type="entry name" value="HMG_box_dom_sf"/>
</dbReference>
<dbReference type="InterPro" id="IPR011009">
    <property type="entry name" value="Kinase-like_dom_sf"/>
</dbReference>
<feature type="region of interest" description="Disordered" evidence="7">
    <location>
        <begin position="1"/>
        <end position="96"/>
    </location>
</feature>
<organism evidence="10 11">
    <name type="scientific">Trichoglossum hirsutum</name>
    <dbReference type="NCBI Taxonomy" id="265104"/>
    <lineage>
        <taxon>Eukaryota</taxon>
        <taxon>Fungi</taxon>
        <taxon>Dikarya</taxon>
        <taxon>Ascomycota</taxon>
        <taxon>Pezizomycotina</taxon>
        <taxon>Geoglossomycetes</taxon>
        <taxon>Geoglossales</taxon>
        <taxon>Geoglossaceae</taxon>
        <taxon>Trichoglossum</taxon>
    </lineage>
</organism>
<dbReference type="Gene3D" id="1.10.30.10">
    <property type="entry name" value="High mobility group box domain"/>
    <property type="match status" value="1"/>
</dbReference>
<evidence type="ECO:0000256" key="1">
    <source>
        <dbReference type="ARBA" id="ARBA00022679"/>
    </source>
</evidence>
<keyword evidence="2" id="KW-0547">Nucleotide-binding</keyword>
<evidence type="ECO:0000256" key="5">
    <source>
        <dbReference type="ARBA" id="ARBA00037982"/>
    </source>
</evidence>
<proteinExistence type="inferred from homology"/>
<accession>A0A9P8L6P9</accession>
<protein>
    <recommendedName>
        <fullName evidence="12">Protein kinase domain-containing protein</fullName>
    </recommendedName>
</protein>
<feature type="compositionally biased region" description="Basic residues" evidence="7">
    <location>
        <begin position="234"/>
        <end position="250"/>
    </location>
</feature>
<dbReference type="GO" id="GO:0005737">
    <property type="term" value="C:cytoplasm"/>
    <property type="evidence" value="ECO:0007669"/>
    <property type="project" value="TreeGrafter"/>
</dbReference>
<feature type="domain" description="Protein kinase" evidence="8">
    <location>
        <begin position="281"/>
        <end position="590"/>
    </location>
</feature>
<sequence length="703" mass="80076">MGFSPESSLMAVQQTGSGNGAARNGDATMRDTWAERPPPRPQSDTMMRDAWNDLPFPTRKYSDESRSNEYDYNVEASRRAQTNPSPPSDGAYSRENSWGLRAGQTGHQASPDASLVQVTSDGQTWWVAREDEASDGSATHGRDHLARSQIPRYHRYSHDGLGIISQHPSRDLFQPQEPAPSQPVRPNHWVDFRQQPSPAPDNWPAQPVQPLGRQSSSHRYRHSPYEHSDGRLAAGRKRSSSPRRSPHHGLRGSSSPAIDSRYPQVVDLRHRDYEPNEDVPYRPIRTLGSGGFGFVDEVEADPDRAPVHGRFARKVIRIPASVSCRAQERIKNEVNIVRRLNHPHVVQVVATYIKQRRFGIIMTPVADGNLDDYLESDLPDDKMYSMYSWFGCLATGLNYIHKQRIKHRDIKPANILIKDGRILYADFGIARDVLDEQTTSTVGIVDGKSSMYCAPEVAAEGRRGRLADVFSLGCVFLEMTTVMTRDFKASVEDLHDFKETAEGTRAYSANMEKTLHWILTLATHIMSRNYGKFSQDGQFWENDIHDTPARGRQLCFALEWCIAMLQPEPSDRISASQLVQLVQAVNHNSRDISWIANCCRTPVRYMPPAADLMIVERWPHIPQLEPYDFPQPLQPTRGDTPYAHFMNEQAGIFRKKFPNYSNYEVGMVLEKRWNELDEMQRAPYKERAAEEEKRYITKRTIYS</sequence>
<dbReference type="Gene3D" id="3.30.200.20">
    <property type="entry name" value="Phosphorylase Kinase, domain 1"/>
    <property type="match status" value="1"/>
</dbReference>
<dbReference type="CDD" id="cd00084">
    <property type="entry name" value="HMG-box_SF"/>
    <property type="match status" value="1"/>
</dbReference>
<comment type="caution">
    <text evidence="10">The sequence shown here is derived from an EMBL/GenBank/DDBJ whole genome shotgun (WGS) entry which is preliminary data.</text>
</comment>
<dbReference type="PROSITE" id="PS50011">
    <property type="entry name" value="PROTEIN_KINASE_DOM"/>
    <property type="match status" value="1"/>
</dbReference>
<keyword evidence="6" id="KW-0539">Nucleus</keyword>
<evidence type="ECO:0000259" key="8">
    <source>
        <dbReference type="PROSITE" id="PS50011"/>
    </source>
</evidence>
<keyword evidence="1" id="KW-0808">Transferase</keyword>
<dbReference type="EMBL" id="JAGHQM010002332">
    <property type="protein sequence ID" value="KAH0550949.1"/>
    <property type="molecule type" value="Genomic_DNA"/>
</dbReference>
<evidence type="ECO:0000256" key="7">
    <source>
        <dbReference type="SAM" id="MobiDB-lite"/>
    </source>
</evidence>
<dbReference type="GO" id="GO:0003677">
    <property type="term" value="F:DNA binding"/>
    <property type="evidence" value="ECO:0007669"/>
    <property type="project" value="UniProtKB-UniRule"/>
</dbReference>
<dbReference type="SMART" id="SM00220">
    <property type="entry name" value="S_TKc"/>
    <property type="match status" value="1"/>
</dbReference>
<dbReference type="SUPFAM" id="SSF47095">
    <property type="entry name" value="HMG-box"/>
    <property type="match status" value="1"/>
</dbReference>
<evidence type="ECO:0000313" key="10">
    <source>
        <dbReference type="EMBL" id="KAH0550949.1"/>
    </source>
</evidence>
<feature type="compositionally biased region" description="Basic and acidic residues" evidence="7">
    <location>
        <begin position="28"/>
        <end position="38"/>
    </location>
</feature>
<dbReference type="Proteomes" id="UP000750711">
    <property type="component" value="Unassembled WGS sequence"/>
</dbReference>
<keyword evidence="6" id="KW-0238">DNA-binding</keyword>
<dbReference type="InterPro" id="IPR050339">
    <property type="entry name" value="CC_SR_Kinase"/>
</dbReference>
<dbReference type="SMART" id="SM00398">
    <property type="entry name" value="HMG"/>
    <property type="match status" value="1"/>
</dbReference>
<evidence type="ECO:0000256" key="2">
    <source>
        <dbReference type="ARBA" id="ARBA00022741"/>
    </source>
</evidence>
<dbReference type="GO" id="GO:0004672">
    <property type="term" value="F:protein kinase activity"/>
    <property type="evidence" value="ECO:0007669"/>
    <property type="project" value="InterPro"/>
</dbReference>
<dbReference type="AlphaFoldDB" id="A0A9P8L6P9"/>
<keyword evidence="3" id="KW-0418">Kinase</keyword>
<feature type="compositionally biased region" description="Basic and acidic residues" evidence="7">
    <location>
        <begin position="60"/>
        <end position="69"/>
    </location>
</feature>
<name>A0A9P8L6P9_9PEZI</name>
<dbReference type="PROSITE" id="PS50118">
    <property type="entry name" value="HMG_BOX_2"/>
    <property type="match status" value="1"/>
</dbReference>
<gene>
    <name evidence="10" type="ORF">GP486_007686</name>
</gene>
<dbReference type="PANTHER" id="PTHR11042">
    <property type="entry name" value="EUKARYOTIC TRANSLATION INITIATION FACTOR 2-ALPHA KINASE EIF2-ALPHA KINASE -RELATED"/>
    <property type="match status" value="1"/>
</dbReference>